<feature type="transmembrane region" description="Helical" evidence="1">
    <location>
        <begin position="7"/>
        <end position="28"/>
    </location>
</feature>
<reference evidence="2 3" key="1">
    <citation type="submission" date="2020-08" db="EMBL/GenBank/DDBJ databases">
        <title>Genomic Encyclopedia of Type Strains, Phase IV (KMG-IV): sequencing the most valuable type-strain genomes for metagenomic binning, comparative biology and taxonomic classification.</title>
        <authorList>
            <person name="Goeker M."/>
        </authorList>
    </citation>
    <scope>NUCLEOTIDE SEQUENCE [LARGE SCALE GENOMIC DNA]</scope>
    <source>
        <strain evidence="2 3">DSM 102983</strain>
    </source>
</reference>
<accession>A0ABR6KLT0</accession>
<feature type="transmembrane region" description="Helical" evidence="1">
    <location>
        <begin position="153"/>
        <end position="179"/>
    </location>
</feature>
<dbReference type="RefSeq" id="WP_183670816.1">
    <property type="nucleotide sequence ID" value="NZ_BMPB01000013.1"/>
</dbReference>
<evidence type="ECO:0000256" key="1">
    <source>
        <dbReference type="SAM" id="Phobius"/>
    </source>
</evidence>
<evidence type="ECO:0008006" key="4">
    <source>
        <dbReference type="Google" id="ProtNLM"/>
    </source>
</evidence>
<keyword evidence="1" id="KW-1133">Transmembrane helix</keyword>
<name>A0ABR6KLT0_9BACT</name>
<keyword evidence="1" id="KW-0472">Membrane</keyword>
<comment type="caution">
    <text evidence="2">The sequence shown here is derived from an EMBL/GenBank/DDBJ whole genome shotgun (WGS) entry which is preliminary data.</text>
</comment>
<proteinExistence type="predicted"/>
<dbReference type="Pfam" id="PF19529">
    <property type="entry name" value="DUF6057"/>
    <property type="match status" value="1"/>
</dbReference>
<protein>
    <recommendedName>
        <fullName evidence="4">Transmembrane protein</fullName>
    </recommendedName>
</protein>
<organism evidence="2 3">
    <name type="scientific">Parabacteroides faecis</name>
    <dbReference type="NCBI Taxonomy" id="1217282"/>
    <lineage>
        <taxon>Bacteria</taxon>
        <taxon>Pseudomonadati</taxon>
        <taxon>Bacteroidota</taxon>
        <taxon>Bacteroidia</taxon>
        <taxon>Bacteroidales</taxon>
        <taxon>Tannerellaceae</taxon>
        <taxon>Parabacteroides</taxon>
    </lineage>
</organism>
<feature type="transmembrane region" description="Helical" evidence="1">
    <location>
        <begin position="124"/>
        <end position="141"/>
    </location>
</feature>
<dbReference type="InterPro" id="IPR045692">
    <property type="entry name" value="DUF6057"/>
</dbReference>
<gene>
    <name evidence="2" type="ORF">GGQ57_002331</name>
</gene>
<dbReference type="EMBL" id="JACHOC010000004">
    <property type="protein sequence ID" value="MBB4622431.1"/>
    <property type="molecule type" value="Genomic_DNA"/>
</dbReference>
<evidence type="ECO:0000313" key="2">
    <source>
        <dbReference type="EMBL" id="MBB4622431.1"/>
    </source>
</evidence>
<keyword evidence="1" id="KW-0812">Transmembrane</keyword>
<feature type="transmembrane region" description="Helical" evidence="1">
    <location>
        <begin position="67"/>
        <end position="89"/>
    </location>
</feature>
<feature type="transmembrane region" description="Helical" evidence="1">
    <location>
        <begin position="191"/>
        <end position="212"/>
    </location>
</feature>
<dbReference type="Proteomes" id="UP000533637">
    <property type="component" value="Unassembled WGS sequence"/>
</dbReference>
<sequence length="518" mass="62192">MKNSHWFLFICLIASFMFLFMDSLAYIIPYHEQQELFLFSRSYQESYLYESGGLGRYMANFITQFFYYPYVGKVIFTLLLSFIYLLPCLICQRIERQNDPLHLAVLIPLYLLIQFESIDFKFYHASNIICYLLIFYCLSFLRKRYFYYSLIPISLITVFYLGWIPLLISVSVIIISGLSAKYLSRFFTDKKYYYCLSICICLYAGSTSYLFIINYNMKEWLLLEAEDHLKKKEWEKVLHCADKFRGNNQLMEYFRNMALFHIGRMPYDLLKYPQTKGVASLYLPWTGEPERSRYGHYIYEQLGYINEAHRWAFEAMVVYGETAPIITNLIRYNIAIQRYGVAHRFINVLKQSLFYKRDTEIYERMIREKQSPFPNALSYNPEEKVRFANILNIGPELSYLCDRDSSNQMAFEYLMSDLLLSNQITRFAENLGRIRTFPYASLPRLYEEALYTYKLGVDKETYDKLGFTISEETEYRFRTYYTLYRKKEIKKLKEQFGDTFWYYLHFLSPYGNKIIDKQ</sequence>
<keyword evidence="3" id="KW-1185">Reference proteome</keyword>
<evidence type="ECO:0000313" key="3">
    <source>
        <dbReference type="Proteomes" id="UP000533637"/>
    </source>
</evidence>